<dbReference type="Proteomes" id="UP000579945">
    <property type="component" value="Unassembled WGS sequence"/>
</dbReference>
<dbReference type="InterPro" id="IPR012924">
    <property type="entry name" value="TfuA_core"/>
</dbReference>
<evidence type="ECO:0000313" key="2">
    <source>
        <dbReference type="EMBL" id="MBB3733915.1"/>
    </source>
</evidence>
<sequence>MTVHVFVGPTLAVHEVVRLAEGAVTHPPVRHGDLLRLPLEHGDVAVIIDGFYHQSASVRHKEILHVLANGVTVVGCSSMGALRAAELHPYGMIGSGRVFAMYRDGVIDGDDEVAVAHDEAPSYRPFSIPLVNLRHAIAQAETAGVLSPRQAGEIVAAAREVPYSDRSWRAVKADGVDELRAFLTRHPEHGDLKASDARAALSRLGTFRPPDPDAHDWIQANGWRSAYLHEWLATFRGTSVEGIHVGDAAAMRYRQIYEQDFPRRWRDHVLTRIAGSPAQALAAAAEAGVRLTAAHRRTWLTAEEAELLPDDEALLLVLIRTHGQTGDIHALVAAEGVNTTDEHRTAVAESQAINAEVAGWEPGRSIELLKYETLRAHLARTWKAHSAEHLKAAGRDRGFASVRLAVRAVRPFYLRHHFLAVSP</sequence>
<dbReference type="RefSeq" id="WP_183662697.1">
    <property type="nucleotide sequence ID" value="NZ_JACIBV010000003.1"/>
</dbReference>
<reference evidence="2 3" key="1">
    <citation type="submission" date="2020-08" db="EMBL/GenBank/DDBJ databases">
        <title>Sequencing the genomes of 1000 actinobacteria strains.</title>
        <authorList>
            <person name="Klenk H.-P."/>
        </authorList>
    </citation>
    <scope>NUCLEOTIDE SEQUENCE [LARGE SCALE GENOMIC DNA]</scope>
    <source>
        <strain evidence="2 3">DSM 44320</strain>
    </source>
</reference>
<name>A0A7W5VM36_9ACTN</name>
<organism evidence="2 3">
    <name type="scientific">Nonomuraea dietziae</name>
    <dbReference type="NCBI Taxonomy" id="65515"/>
    <lineage>
        <taxon>Bacteria</taxon>
        <taxon>Bacillati</taxon>
        <taxon>Actinomycetota</taxon>
        <taxon>Actinomycetes</taxon>
        <taxon>Streptosporangiales</taxon>
        <taxon>Streptosporangiaceae</taxon>
        <taxon>Nonomuraea</taxon>
    </lineage>
</organism>
<dbReference type="Pfam" id="PF07812">
    <property type="entry name" value="TfuA"/>
    <property type="match status" value="1"/>
</dbReference>
<evidence type="ECO:0000259" key="1">
    <source>
        <dbReference type="Pfam" id="PF07812"/>
    </source>
</evidence>
<dbReference type="EMBL" id="JACIBV010000003">
    <property type="protein sequence ID" value="MBB3733915.1"/>
    <property type="molecule type" value="Genomic_DNA"/>
</dbReference>
<feature type="domain" description="TfuA-like core" evidence="1">
    <location>
        <begin position="49"/>
        <end position="167"/>
    </location>
</feature>
<dbReference type="AlphaFoldDB" id="A0A7W5VM36"/>
<keyword evidence="3" id="KW-1185">Reference proteome</keyword>
<comment type="caution">
    <text evidence="2">The sequence shown here is derived from an EMBL/GenBank/DDBJ whole genome shotgun (WGS) entry which is preliminary data.</text>
</comment>
<gene>
    <name evidence="2" type="ORF">FHR33_009868</name>
</gene>
<proteinExistence type="predicted"/>
<accession>A0A7W5VM36</accession>
<protein>
    <recommendedName>
        <fullName evidence="1">TfuA-like core domain-containing protein</fullName>
    </recommendedName>
</protein>
<dbReference type="GeneID" id="95395823"/>
<evidence type="ECO:0000313" key="3">
    <source>
        <dbReference type="Proteomes" id="UP000579945"/>
    </source>
</evidence>